<organism evidence="7 8">
    <name type="scientific">Pseudoduganella aquatica</name>
    <dbReference type="NCBI Taxonomy" id="2660641"/>
    <lineage>
        <taxon>Bacteria</taxon>
        <taxon>Pseudomonadati</taxon>
        <taxon>Pseudomonadota</taxon>
        <taxon>Betaproteobacteria</taxon>
        <taxon>Burkholderiales</taxon>
        <taxon>Oxalobacteraceae</taxon>
        <taxon>Telluria group</taxon>
        <taxon>Pseudoduganella</taxon>
    </lineage>
</organism>
<dbReference type="PANTHER" id="PTHR42788:SF13">
    <property type="entry name" value="ALIPHATIC SULFONATES IMPORT ATP-BINDING PROTEIN SSUB"/>
    <property type="match status" value="1"/>
</dbReference>
<dbReference type="Pfam" id="PF00005">
    <property type="entry name" value="ABC_tran"/>
    <property type="match status" value="1"/>
</dbReference>
<dbReference type="InterPro" id="IPR003439">
    <property type="entry name" value="ABC_transporter-like_ATP-bd"/>
</dbReference>
<dbReference type="InterPro" id="IPR003593">
    <property type="entry name" value="AAA+_ATPase"/>
</dbReference>
<keyword evidence="3" id="KW-0472">Membrane</keyword>
<evidence type="ECO:0000259" key="6">
    <source>
        <dbReference type="PROSITE" id="PS50893"/>
    </source>
</evidence>
<evidence type="ECO:0000313" key="7">
    <source>
        <dbReference type="EMBL" id="MYN07999.1"/>
    </source>
</evidence>
<keyword evidence="2" id="KW-0813">Transport</keyword>
<dbReference type="CDD" id="cd03293">
    <property type="entry name" value="ABC_NrtD_SsuB_transporters"/>
    <property type="match status" value="1"/>
</dbReference>
<keyword evidence="8" id="KW-1185">Reference proteome</keyword>
<evidence type="ECO:0000256" key="5">
    <source>
        <dbReference type="ARBA" id="ARBA00022840"/>
    </source>
</evidence>
<gene>
    <name evidence="7" type="ORF">GTP77_11710</name>
</gene>
<dbReference type="RefSeq" id="WP_161072337.1">
    <property type="nucleotide sequence ID" value="NZ_WWCU01000010.1"/>
</dbReference>
<comment type="caution">
    <text evidence="7">The sequence shown here is derived from an EMBL/GenBank/DDBJ whole genome shotgun (WGS) entry which is preliminary data.</text>
</comment>
<protein>
    <submittedName>
        <fullName evidence="7">ATP-binding cassette domain-containing protein</fullName>
    </submittedName>
</protein>
<evidence type="ECO:0000256" key="1">
    <source>
        <dbReference type="ARBA" id="ARBA00005417"/>
    </source>
</evidence>
<dbReference type="EMBL" id="WWCU01000010">
    <property type="protein sequence ID" value="MYN07999.1"/>
    <property type="molecule type" value="Genomic_DNA"/>
</dbReference>
<dbReference type="SMART" id="SM00382">
    <property type="entry name" value="AAA"/>
    <property type="match status" value="1"/>
</dbReference>
<dbReference type="SUPFAM" id="SSF52540">
    <property type="entry name" value="P-loop containing nucleoside triphosphate hydrolases"/>
    <property type="match status" value="1"/>
</dbReference>
<keyword evidence="4" id="KW-0547">Nucleotide-binding</keyword>
<reference evidence="7 8" key="1">
    <citation type="submission" date="2019-12" db="EMBL/GenBank/DDBJ databases">
        <title>Novel species isolated from a subtropical stream in China.</title>
        <authorList>
            <person name="Lu H."/>
        </authorList>
    </citation>
    <scope>NUCLEOTIDE SEQUENCE [LARGE SCALE GENOMIC DNA]</scope>
    <source>
        <strain evidence="7 8">FT127W</strain>
    </source>
</reference>
<feature type="domain" description="ABC transporter" evidence="6">
    <location>
        <begin position="25"/>
        <end position="256"/>
    </location>
</feature>
<evidence type="ECO:0000256" key="3">
    <source>
        <dbReference type="ARBA" id="ARBA00022475"/>
    </source>
</evidence>
<dbReference type="PROSITE" id="PS50893">
    <property type="entry name" value="ABC_TRANSPORTER_2"/>
    <property type="match status" value="1"/>
</dbReference>
<keyword evidence="5 7" id="KW-0067">ATP-binding</keyword>
<dbReference type="InterPro" id="IPR027417">
    <property type="entry name" value="P-loop_NTPase"/>
</dbReference>
<dbReference type="InterPro" id="IPR017871">
    <property type="entry name" value="ABC_transporter-like_CS"/>
</dbReference>
<dbReference type="PROSITE" id="PS00211">
    <property type="entry name" value="ABC_TRANSPORTER_1"/>
    <property type="match status" value="1"/>
</dbReference>
<accession>A0A7X4HBS2</accession>
<dbReference type="GO" id="GO:0016887">
    <property type="term" value="F:ATP hydrolysis activity"/>
    <property type="evidence" value="ECO:0007669"/>
    <property type="project" value="InterPro"/>
</dbReference>
<dbReference type="Gene3D" id="3.40.50.300">
    <property type="entry name" value="P-loop containing nucleotide triphosphate hydrolases"/>
    <property type="match status" value="1"/>
</dbReference>
<evidence type="ECO:0000256" key="4">
    <source>
        <dbReference type="ARBA" id="ARBA00022741"/>
    </source>
</evidence>
<comment type="similarity">
    <text evidence="1">Belongs to the ABC transporter superfamily.</text>
</comment>
<dbReference type="GO" id="GO:0005524">
    <property type="term" value="F:ATP binding"/>
    <property type="evidence" value="ECO:0007669"/>
    <property type="project" value="UniProtKB-KW"/>
</dbReference>
<dbReference type="Proteomes" id="UP000450676">
    <property type="component" value="Unassembled WGS sequence"/>
</dbReference>
<evidence type="ECO:0000256" key="2">
    <source>
        <dbReference type="ARBA" id="ARBA00022448"/>
    </source>
</evidence>
<dbReference type="AlphaFoldDB" id="A0A7X4HBS2"/>
<dbReference type="PANTHER" id="PTHR42788">
    <property type="entry name" value="TAURINE IMPORT ATP-BINDING PROTEIN-RELATED"/>
    <property type="match status" value="1"/>
</dbReference>
<dbReference type="InterPro" id="IPR050166">
    <property type="entry name" value="ABC_transporter_ATP-bind"/>
</dbReference>
<evidence type="ECO:0000313" key="8">
    <source>
        <dbReference type="Proteomes" id="UP000450676"/>
    </source>
</evidence>
<name>A0A7X4HBS2_9BURK</name>
<sequence length="268" mass="29554">MNAPISKALLHALPGARPRSRSGGLLIEHVSKSFALKGERLPVLDDISFRVEPGEFVAIVGASGCGKSTLLRLLAGLDTEYEGRLQHDGKDIQGTDLNRGLVFQDHRLFPWLTVEQNIALSFTNTRVPAAERRERVAAEIARVGLDGFADAFPHQLSGGMSQRAAIARALVGKPDVLLLDEPLGALDALTRLRLQQELRRLWQEEGITMLMVTHDIDEAVYLADRIVVLDARPGRIRRVQEVALPHPRQRGQAGFVAIRDSLHADFSF</sequence>
<proteinExistence type="inferred from homology"/>
<keyword evidence="3" id="KW-1003">Cell membrane</keyword>